<dbReference type="RefSeq" id="WP_204820771.1">
    <property type="nucleotide sequence ID" value="NZ_JANHOF010000020.1"/>
</dbReference>
<dbReference type="InterPro" id="IPR002575">
    <property type="entry name" value="Aminoglycoside_PTrfase"/>
</dbReference>
<dbReference type="InterPro" id="IPR011009">
    <property type="entry name" value="Kinase-like_dom_sf"/>
</dbReference>
<name>A0ABV6J2I2_9BACL</name>
<dbReference type="Pfam" id="PF01636">
    <property type="entry name" value="APH"/>
    <property type="match status" value="1"/>
</dbReference>
<evidence type="ECO:0000313" key="4">
    <source>
        <dbReference type="Proteomes" id="UP001589818"/>
    </source>
</evidence>
<gene>
    <name evidence="3" type="ORF">ACFFJ8_01670</name>
</gene>
<evidence type="ECO:0000313" key="3">
    <source>
        <dbReference type="EMBL" id="MFC0390075.1"/>
    </source>
</evidence>
<accession>A0ABV6J2I2</accession>
<dbReference type="PANTHER" id="PTHR21064">
    <property type="entry name" value="AMINOGLYCOSIDE PHOSPHOTRANSFERASE DOMAIN-CONTAINING PROTEIN-RELATED"/>
    <property type="match status" value="1"/>
</dbReference>
<reference evidence="3 4" key="1">
    <citation type="submission" date="2024-09" db="EMBL/GenBank/DDBJ databases">
        <authorList>
            <person name="Sun Q."/>
            <person name="Mori K."/>
        </authorList>
    </citation>
    <scope>NUCLEOTIDE SEQUENCE [LARGE SCALE GENOMIC DNA]</scope>
    <source>
        <strain evidence="3 4">CCM 4839</strain>
    </source>
</reference>
<dbReference type="SUPFAM" id="SSF56112">
    <property type="entry name" value="Protein kinase-like (PK-like)"/>
    <property type="match status" value="1"/>
</dbReference>
<dbReference type="Gene3D" id="3.90.1200.10">
    <property type="match status" value="1"/>
</dbReference>
<dbReference type="Gene3D" id="3.30.200.20">
    <property type="entry name" value="Phosphorylase Kinase, domain 1"/>
    <property type="match status" value="1"/>
</dbReference>
<dbReference type="InterPro" id="IPR050249">
    <property type="entry name" value="Pseudomonas-type_ThrB"/>
</dbReference>
<feature type="domain" description="Aminoglycoside phosphotransferase" evidence="2">
    <location>
        <begin position="33"/>
        <end position="266"/>
    </location>
</feature>
<dbReference type="PANTHER" id="PTHR21064:SF6">
    <property type="entry name" value="AMINOGLYCOSIDE PHOSPHOTRANSFERASE DOMAIN-CONTAINING PROTEIN"/>
    <property type="match status" value="1"/>
</dbReference>
<organism evidence="3 4">
    <name type="scientific">Paenibacillus mendelii</name>
    <dbReference type="NCBI Taxonomy" id="206163"/>
    <lineage>
        <taxon>Bacteria</taxon>
        <taxon>Bacillati</taxon>
        <taxon>Bacillota</taxon>
        <taxon>Bacilli</taxon>
        <taxon>Bacillales</taxon>
        <taxon>Paenibacillaceae</taxon>
        <taxon>Paenibacillus</taxon>
    </lineage>
</organism>
<protein>
    <submittedName>
        <fullName evidence="3">Phosphotransferase</fullName>
    </submittedName>
</protein>
<sequence>MLKLAVNHSVISSDALMPVIHDLYDIGEILEIRFLSNGLNDTYLVIASERKYVLRIYKANWRSKSDIECEIELLHHLISNGVPVSHSVKKKDGGYLIELAAPEGHRFAALFTFAEGGHSDTLENSSLYGIEVAKMHRAMDDFHSSHDRFIIDLDHLLEKPFQSIKPLLTHRPHDIEYLESLSKLLRDRIEDISSELDWGMCHGDLHGGNVYFHQDTLTHFDFDCGGLGWRAYDIAVFLWAKVRCRGKDAFENEMWSAFLASYQEHKPLSDRDLEAVPVFIAIREIWLMGLHTGNAPVWGAWQNDHYYDINLKFLREWCAEHNID</sequence>
<dbReference type="Proteomes" id="UP001589818">
    <property type="component" value="Unassembled WGS sequence"/>
</dbReference>
<comment type="caution">
    <text evidence="3">The sequence shown here is derived from an EMBL/GenBank/DDBJ whole genome shotgun (WGS) entry which is preliminary data.</text>
</comment>
<keyword evidence="4" id="KW-1185">Reference proteome</keyword>
<evidence type="ECO:0000259" key="2">
    <source>
        <dbReference type="Pfam" id="PF01636"/>
    </source>
</evidence>
<proteinExistence type="inferred from homology"/>
<dbReference type="EMBL" id="JBHLVF010000006">
    <property type="protein sequence ID" value="MFC0390075.1"/>
    <property type="molecule type" value="Genomic_DNA"/>
</dbReference>
<comment type="similarity">
    <text evidence="1">Belongs to the pseudomonas-type ThrB family.</text>
</comment>
<evidence type="ECO:0000256" key="1">
    <source>
        <dbReference type="ARBA" id="ARBA00038240"/>
    </source>
</evidence>